<dbReference type="InterPro" id="IPR039748">
    <property type="entry name" value="RPC3"/>
</dbReference>
<sequence length="136" mass="15582">MSVEARLCKEIVEEEFGIFPSEVTYQLLIKGRMPLGEIVRFTNLNRRQVRESLTVLIQHGLCYFTEPITSLTARELTYYVIDATKILMRLRMGSILQLTNDTFGEEGQDIVNQIFLNGRMTLDGLKATLALDYDSK</sequence>
<dbReference type="Gene3D" id="1.10.10.10">
    <property type="entry name" value="Winged helix-like DNA-binding domain superfamily/Winged helix DNA-binding domain"/>
    <property type="match status" value="2"/>
</dbReference>
<dbReference type="PANTHER" id="PTHR12949">
    <property type="entry name" value="RNA POLYMERASE III DNA DIRECTED -RELATED"/>
    <property type="match status" value="1"/>
</dbReference>
<keyword evidence="3" id="KW-0539">Nucleus</keyword>
<dbReference type="GO" id="GO:0005666">
    <property type="term" value="C:RNA polymerase III complex"/>
    <property type="evidence" value="ECO:0007669"/>
    <property type="project" value="UniProtKB-UniRule"/>
</dbReference>
<comment type="caution">
    <text evidence="5">The sequence shown here is derived from an EMBL/GenBank/DDBJ whole genome shotgun (WGS) entry which is preliminary data.</text>
</comment>
<name>A0A1X2GBN2_9FUNG</name>
<keyword evidence="3" id="KW-0240">DNA-directed RNA polymerase</keyword>
<accession>A0A1X2GBN2</accession>
<comment type="function">
    <text evidence="3">DNA-dependent RNA polymerase catalyzes the transcription of DNA into RNA using the four ribonucleoside triphosphates as substrates. Specific core component of RNA polymerase III which synthesizes small RNAs, such as 5S rRNA and tRNAs.</text>
</comment>
<dbReference type="Pfam" id="PF08221">
    <property type="entry name" value="HTH_9"/>
    <property type="match status" value="1"/>
</dbReference>
<dbReference type="EMBL" id="MCGT01000025">
    <property type="protein sequence ID" value="ORX49903.1"/>
    <property type="molecule type" value="Genomic_DNA"/>
</dbReference>
<proteinExistence type="inferred from homology"/>
<dbReference type="InterPro" id="IPR036388">
    <property type="entry name" value="WH-like_DNA-bd_sf"/>
</dbReference>
<dbReference type="InterPro" id="IPR013197">
    <property type="entry name" value="RNA_pol_III_RPC82-rel_HTH"/>
</dbReference>
<evidence type="ECO:0000256" key="2">
    <source>
        <dbReference type="ARBA" id="ARBA00016689"/>
    </source>
</evidence>
<organism evidence="5 6">
    <name type="scientific">Hesseltinella vesiculosa</name>
    <dbReference type="NCBI Taxonomy" id="101127"/>
    <lineage>
        <taxon>Eukaryota</taxon>
        <taxon>Fungi</taxon>
        <taxon>Fungi incertae sedis</taxon>
        <taxon>Mucoromycota</taxon>
        <taxon>Mucoromycotina</taxon>
        <taxon>Mucoromycetes</taxon>
        <taxon>Mucorales</taxon>
        <taxon>Cunninghamellaceae</taxon>
        <taxon>Hesseltinella</taxon>
    </lineage>
</organism>
<feature type="domain" description="RNA polymerase III subunit RPC82-related helix-turn-helix" evidence="4">
    <location>
        <begin position="7"/>
        <end position="65"/>
    </location>
</feature>
<comment type="subunit">
    <text evidence="3">Component of the RNA polymerase III (Pol III) complex consisting of 17 subunits.</text>
</comment>
<evidence type="ECO:0000313" key="6">
    <source>
        <dbReference type="Proteomes" id="UP000242146"/>
    </source>
</evidence>
<comment type="similarity">
    <text evidence="1 3">Belongs to the RNA polymerase beta chain family.</text>
</comment>
<dbReference type="InterPro" id="IPR036390">
    <property type="entry name" value="WH_DNA-bd_sf"/>
</dbReference>
<keyword evidence="6" id="KW-1185">Reference proteome</keyword>
<protein>
    <recommendedName>
        <fullName evidence="2 3">DNA-directed RNA polymerase III subunit RPC3</fullName>
        <shortName evidence="3">RNA polymerase III subunit C3</shortName>
    </recommendedName>
</protein>
<reference evidence="5 6" key="1">
    <citation type="submission" date="2016-07" db="EMBL/GenBank/DDBJ databases">
        <title>Pervasive Adenine N6-methylation of Active Genes in Fungi.</title>
        <authorList>
            <consortium name="DOE Joint Genome Institute"/>
            <person name="Mondo S.J."/>
            <person name="Dannebaum R.O."/>
            <person name="Kuo R.C."/>
            <person name="Labutti K."/>
            <person name="Haridas S."/>
            <person name="Kuo A."/>
            <person name="Salamov A."/>
            <person name="Ahrendt S.R."/>
            <person name="Lipzen A."/>
            <person name="Sullivan W."/>
            <person name="Andreopoulos W.B."/>
            <person name="Clum A."/>
            <person name="Lindquist E."/>
            <person name="Daum C."/>
            <person name="Ramamoorthy G.K."/>
            <person name="Gryganskyi A."/>
            <person name="Culley D."/>
            <person name="Magnuson J.K."/>
            <person name="James T.Y."/>
            <person name="O'Malley M.A."/>
            <person name="Stajich J.E."/>
            <person name="Spatafora J.W."/>
            <person name="Visel A."/>
            <person name="Grigoriev I.V."/>
        </authorList>
    </citation>
    <scope>NUCLEOTIDE SEQUENCE [LARGE SCALE GENOMIC DNA]</scope>
    <source>
        <strain evidence="5 6">NRRL 3301</strain>
    </source>
</reference>
<comment type="subcellular location">
    <subcellularLocation>
        <location evidence="3">Nucleus</location>
    </subcellularLocation>
</comment>
<evidence type="ECO:0000313" key="5">
    <source>
        <dbReference type="EMBL" id="ORX49903.1"/>
    </source>
</evidence>
<keyword evidence="3" id="KW-0804">Transcription</keyword>
<evidence type="ECO:0000259" key="4">
    <source>
        <dbReference type="Pfam" id="PF08221"/>
    </source>
</evidence>
<gene>
    <name evidence="5" type="ORF">DM01DRAFT_329174</name>
</gene>
<dbReference type="STRING" id="101127.A0A1X2GBN2"/>
<dbReference type="PANTHER" id="PTHR12949:SF0">
    <property type="entry name" value="DNA-DIRECTED RNA POLYMERASE III SUBUNIT RPC3"/>
    <property type="match status" value="1"/>
</dbReference>
<dbReference type="OrthoDB" id="272392at2759"/>
<evidence type="ECO:0000256" key="1">
    <source>
        <dbReference type="ARBA" id="ARBA00006835"/>
    </source>
</evidence>
<dbReference type="SUPFAM" id="SSF46785">
    <property type="entry name" value="Winged helix' DNA-binding domain"/>
    <property type="match status" value="1"/>
</dbReference>
<dbReference type="Proteomes" id="UP000242146">
    <property type="component" value="Unassembled WGS sequence"/>
</dbReference>
<evidence type="ECO:0000256" key="3">
    <source>
        <dbReference type="RuleBase" id="RU367076"/>
    </source>
</evidence>
<dbReference type="GO" id="GO:0003697">
    <property type="term" value="F:single-stranded DNA binding"/>
    <property type="evidence" value="ECO:0007669"/>
    <property type="project" value="UniProtKB-UniRule"/>
</dbReference>
<dbReference type="AlphaFoldDB" id="A0A1X2GBN2"/>